<feature type="chain" id="PRO_5002891269" evidence="5">
    <location>
        <begin position="17"/>
        <end position="377"/>
    </location>
</feature>
<name>B9RRH2_RICCO</name>
<dbReference type="PANTHER" id="PTHR32468">
    <property type="entry name" value="CATION/H + ANTIPORTER"/>
    <property type="match status" value="1"/>
</dbReference>
<evidence type="ECO:0000313" key="9">
    <source>
        <dbReference type="Proteomes" id="UP000008311"/>
    </source>
</evidence>
<dbReference type="EMBL" id="EQ973804">
    <property type="protein sequence ID" value="EEF46025.1"/>
    <property type="molecule type" value="Genomic_DNA"/>
</dbReference>
<evidence type="ECO:0000256" key="5">
    <source>
        <dbReference type="SAM" id="SignalP"/>
    </source>
</evidence>
<dbReference type="InParanoid" id="B9RRH2"/>
<dbReference type="Proteomes" id="UP000008311">
    <property type="component" value="Unassembled WGS sequence"/>
</dbReference>
<keyword evidence="5" id="KW-0732">Signal</keyword>
<keyword evidence="1" id="KW-0813">Transport</keyword>
<dbReference type="AlphaFoldDB" id="B9RRH2"/>
<dbReference type="InterPro" id="IPR057290">
    <property type="entry name" value="CHX17_C"/>
</dbReference>
<reference evidence="9" key="1">
    <citation type="journal article" date="2010" name="Nat. Biotechnol.">
        <title>Draft genome sequence of the oilseed species Ricinus communis.</title>
        <authorList>
            <person name="Chan A.P."/>
            <person name="Crabtree J."/>
            <person name="Zhao Q."/>
            <person name="Lorenzi H."/>
            <person name="Orvis J."/>
            <person name="Puiu D."/>
            <person name="Melake-Berhan A."/>
            <person name="Jones K.M."/>
            <person name="Redman J."/>
            <person name="Chen G."/>
            <person name="Cahoon E.B."/>
            <person name="Gedil M."/>
            <person name="Stanke M."/>
            <person name="Haas B.J."/>
            <person name="Wortman J.R."/>
            <person name="Fraser-Liggett C.M."/>
            <person name="Ravel J."/>
            <person name="Rabinowicz P.D."/>
        </authorList>
    </citation>
    <scope>NUCLEOTIDE SEQUENCE [LARGE SCALE GENOMIC DNA]</scope>
    <source>
        <strain evidence="9">cv. Hale</strain>
    </source>
</reference>
<keyword evidence="3" id="KW-0630">Potassium</keyword>
<evidence type="ECO:0000256" key="1">
    <source>
        <dbReference type="ARBA" id="ARBA00022448"/>
    </source>
</evidence>
<evidence type="ECO:0000259" key="6">
    <source>
        <dbReference type="Pfam" id="PF23256"/>
    </source>
</evidence>
<evidence type="ECO:0000256" key="4">
    <source>
        <dbReference type="ARBA" id="ARBA00023065"/>
    </source>
</evidence>
<dbReference type="InterPro" id="IPR057291">
    <property type="entry name" value="CHX17_2nd"/>
</dbReference>
<gene>
    <name evidence="8" type="ORF">RCOM_1402280</name>
</gene>
<dbReference type="Pfam" id="PF23259">
    <property type="entry name" value="CHX17_C"/>
    <property type="match status" value="1"/>
</dbReference>
<organism evidence="8 9">
    <name type="scientific">Ricinus communis</name>
    <name type="common">Castor bean</name>
    <dbReference type="NCBI Taxonomy" id="3988"/>
    <lineage>
        <taxon>Eukaryota</taxon>
        <taxon>Viridiplantae</taxon>
        <taxon>Streptophyta</taxon>
        <taxon>Embryophyta</taxon>
        <taxon>Tracheophyta</taxon>
        <taxon>Spermatophyta</taxon>
        <taxon>Magnoliopsida</taxon>
        <taxon>eudicotyledons</taxon>
        <taxon>Gunneridae</taxon>
        <taxon>Pentapetalae</taxon>
        <taxon>rosids</taxon>
        <taxon>fabids</taxon>
        <taxon>Malpighiales</taxon>
        <taxon>Euphorbiaceae</taxon>
        <taxon>Acalyphoideae</taxon>
        <taxon>Acalypheae</taxon>
        <taxon>Ricinus</taxon>
    </lineage>
</organism>
<dbReference type="GO" id="GO:0006813">
    <property type="term" value="P:potassium ion transport"/>
    <property type="evidence" value="ECO:0007669"/>
    <property type="project" value="UniProtKB-KW"/>
</dbReference>
<sequence>MFTMLVLLTTLMTGICTPLIGILYNPTRPYMVNKRRTIQHSPPGSDLRIVVCINDKESVVSLIDLLEVSYPTTTGPFAVYALHLVELVGRATPALIDHEKSGGPSRHADHEAIHNALKRYQQARKDSVKVRFFTVFTVKRTMYQDICKLALLNKASLIILPYERRNLESGTGTEIVGHGRGMQSISSNVIAHAPCSVGILVDKGNTHNTIMVRPFRHSSHQKFVVLFLGGPDSREALTYADRMARNPDVYLTVVRFLSHNNTGDDEIEKKLDDGIVTWFWVKNESNERVGYKEVVVKNGEETIAAIQAFNDDDNDLWIVGRKQGINPRILDGLSNWSENLELGVIGDYIASFDFGSAASVLVMHQQIMRVQGTNASE</sequence>
<accession>B9RRH2</accession>
<keyword evidence="9" id="KW-1185">Reference proteome</keyword>
<dbReference type="Pfam" id="PF23256">
    <property type="entry name" value="CHX17_2nd"/>
    <property type="match status" value="1"/>
</dbReference>
<proteinExistence type="predicted"/>
<protein>
    <submittedName>
        <fullName evidence="8">Monovalent cation:proton antiporter, putative</fullName>
    </submittedName>
</protein>
<dbReference type="Gene3D" id="3.40.50.12370">
    <property type="match status" value="1"/>
</dbReference>
<keyword evidence="2" id="KW-0633">Potassium transport</keyword>
<keyword evidence="4" id="KW-0406">Ion transport</keyword>
<feature type="signal peptide" evidence="5">
    <location>
        <begin position="1"/>
        <end position="16"/>
    </location>
</feature>
<dbReference type="STRING" id="3988.B9RRH2"/>
<feature type="domain" description="Cation/H(+) antiporter central" evidence="6">
    <location>
        <begin position="78"/>
        <end position="205"/>
    </location>
</feature>
<dbReference type="eggNOG" id="KOG1650">
    <property type="taxonomic scope" value="Eukaryota"/>
</dbReference>
<evidence type="ECO:0000259" key="7">
    <source>
        <dbReference type="Pfam" id="PF23259"/>
    </source>
</evidence>
<feature type="domain" description="Cation/H(+) antiporter C-terminal" evidence="7">
    <location>
        <begin position="224"/>
        <end position="366"/>
    </location>
</feature>
<dbReference type="InterPro" id="IPR050794">
    <property type="entry name" value="CPA2_transporter"/>
</dbReference>
<evidence type="ECO:0000256" key="3">
    <source>
        <dbReference type="ARBA" id="ARBA00022958"/>
    </source>
</evidence>
<evidence type="ECO:0000256" key="2">
    <source>
        <dbReference type="ARBA" id="ARBA00022538"/>
    </source>
</evidence>
<evidence type="ECO:0000313" key="8">
    <source>
        <dbReference type="EMBL" id="EEF46025.1"/>
    </source>
</evidence>
<dbReference type="PANTHER" id="PTHR32468:SF109">
    <property type="entry name" value="CATION_H(+) ANTIPORTER 24-RELATED"/>
    <property type="match status" value="1"/>
</dbReference>